<evidence type="ECO:0000313" key="3">
    <source>
        <dbReference type="Proteomes" id="UP000233398"/>
    </source>
</evidence>
<dbReference type="Proteomes" id="UP000233398">
    <property type="component" value="Unassembled WGS sequence"/>
</dbReference>
<dbReference type="Pfam" id="PF13649">
    <property type="entry name" value="Methyltransf_25"/>
    <property type="match status" value="1"/>
</dbReference>
<proteinExistence type="predicted"/>
<dbReference type="Gene3D" id="3.40.50.150">
    <property type="entry name" value="Vaccinia Virus protein VP39"/>
    <property type="match status" value="1"/>
</dbReference>
<keyword evidence="2" id="KW-0489">Methyltransferase</keyword>
<dbReference type="PANTHER" id="PTHR43591">
    <property type="entry name" value="METHYLTRANSFERASE"/>
    <property type="match status" value="1"/>
</dbReference>
<dbReference type="GO" id="GO:0008168">
    <property type="term" value="F:methyltransferase activity"/>
    <property type="evidence" value="ECO:0007669"/>
    <property type="project" value="UniProtKB-KW"/>
</dbReference>
<comment type="caution">
    <text evidence="2">The sequence shown here is derived from an EMBL/GenBank/DDBJ whole genome shotgun (WGS) entry which is preliminary data.</text>
</comment>
<reference evidence="2 3" key="1">
    <citation type="submission" date="2017-11" db="EMBL/GenBank/DDBJ databases">
        <title>Rhodohalobacter 15182 sp. nov., isolated from a salt lake.</title>
        <authorList>
            <person name="Han S."/>
        </authorList>
    </citation>
    <scope>NUCLEOTIDE SEQUENCE [LARGE SCALE GENOMIC DNA]</scope>
    <source>
        <strain evidence="2 3">15182</strain>
    </source>
</reference>
<feature type="domain" description="Methyltransferase" evidence="1">
    <location>
        <begin position="48"/>
        <end position="144"/>
    </location>
</feature>
<dbReference type="GO" id="GO:0032259">
    <property type="term" value="P:methylation"/>
    <property type="evidence" value="ECO:0007669"/>
    <property type="project" value="UniProtKB-KW"/>
</dbReference>
<keyword evidence="3" id="KW-1185">Reference proteome</keyword>
<gene>
    <name evidence="2" type="ORF">CWD77_02645</name>
</gene>
<organism evidence="2 3">
    <name type="scientific">Rhodohalobacter barkolensis</name>
    <dbReference type="NCBI Taxonomy" id="2053187"/>
    <lineage>
        <taxon>Bacteria</taxon>
        <taxon>Pseudomonadati</taxon>
        <taxon>Balneolota</taxon>
        <taxon>Balneolia</taxon>
        <taxon>Balneolales</taxon>
        <taxon>Balneolaceae</taxon>
        <taxon>Rhodohalobacter</taxon>
    </lineage>
</organism>
<name>A0A2N0VJM1_9BACT</name>
<evidence type="ECO:0000259" key="1">
    <source>
        <dbReference type="Pfam" id="PF13649"/>
    </source>
</evidence>
<accession>A0A2N0VJM1</accession>
<dbReference type="RefSeq" id="WP_101071678.1">
    <property type="nucleotide sequence ID" value="NZ_PISP01000001.1"/>
</dbReference>
<sequence>MSNQVSTQKNYSALAQIYDDVMVEVDYETWTDYIDEIIYQYHPDAQSVLELACGTGTMALSLEELAAYEITATDGSPEMIDVAKQKAKSSYSDVQFLTRDFLNLQLDQNFDVVFMVFDSLNYLHSEENILKLHSEVRNVLNPGGLFIYDFTTPRNSRIAIKYLNNESRRINNLYRYRRKSTYNAKNREHTNRFEIEKLNSESGQVIERFQEEHCQHIYTLEEIESIIKKTEFSILNAFDGFALKQAHEKSLRITMVLQ</sequence>
<dbReference type="AlphaFoldDB" id="A0A2N0VJM1"/>
<dbReference type="SUPFAM" id="SSF53335">
    <property type="entry name" value="S-adenosyl-L-methionine-dependent methyltransferases"/>
    <property type="match status" value="1"/>
</dbReference>
<dbReference type="Gene3D" id="2.20.25.110">
    <property type="entry name" value="S-adenosyl-L-methionine-dependent methyltransferases"/>
    <property type="match status" value="1"/>
</dbReference>
<protein>
    <submittedName>
        <fullName evidence="2">Class I SAM-dependent methyltransferase</fullName>
    </submittedName>
</protein>
<dbReference type="OrthoDB" id="9811589at2"/>
<dbReference type="InterPro" id="IPR029063">
    <property type="entry name" value="SAM-dependent_MTases_sf"/>
</dbReference>
<keyword evidence="2" id="KW-0808">Transferase</keyword>
<dbReference type="EMBL" id="PISP01000001">
    <property type="protein sequence ID" value="PKD44386.1"/>
    <property type="molecule type" value="Genomic_DNA"/>
</dbReference>
<evidence type="ECO:0000313" key="2">
    <source>
        <dbReference type="EMBL" id="PKD44386.1"/>
    </source>
</evidence>
<dbReference type="PANTHER" id="PTHR43591:SF110">
    <property type="entry name" value="RHODANESE DOMAIN-CONTAINING PROTEIN"/>
    <property type="match status" value="1"/>
</dbReference>
<dbReference type="CDD" id="cd02440">
    <property type="entry name" value="AdoMet_MTases"/>
    <property type="match status" value="1"/>
</dbReference>
<dbReference type="InterPro" id="IPR041698">
    <property type="entry name" value="Methyltransf_25"/>
</dbReference>